<dbReference type="Proteomes" id="UP001209878">
    <property type="component" value="Unassembled WGS sequence"/>
</dbReference>
<dbReference type="AlphaFoldDB" id="A0AAD9P3A9"/>
<feature type="region of interest" description="Disordered" evidence="2">
    <location>
        <begin position="425"/>
        <end position="444"/>
    </location>
</feature>
<keyword evidence="3" id="KW-0472">Membrane</keyword>
<evidence type="ECO:0000256" key="2">
    <source>
        <dbReference type="SAM" id="MobiDB-lite"/>
    </source>
</evidence>
<keyword evidence="3" id="KW-1133">Transmembrane helix</keyword>
<evidence type="ECO:0008006" key="8">
    <source>
        <dbReference type="Google" id="ProtNLM"/>
    </source>
</evidence>
<dbReference type="InterPro" id="IPR016187">
    <property type="entry name" value="CTDL_fold"/>
</dbReference>
<dbReference type="Gene3D" id="3.10.100.10">
    <property type="entry name" value="Mannose-Binding Protein A, subunit A"/>
    <property type="match status" value="2"/>
</dbReference>
<evidence type="ECO:0000313" key="7">
    <source>
        <dbReference type="Proteomes" id="UP001209878"/>
    </source>
</evidence>
<dbReference type="InterPro" id="IPR016186">
    <property type="entry name" value="C-type_lectin-like/link_sf"/>
</dbReference>
<evidence type="ECO:0000259" key="4">
    <source>
        <dbReference type="PROSITE" id="PS50041"/>
    </source>
</evidence>
<keyword evidence="7" id="KW-1185">Reference proteome</keyword>
<keyword evidence="3" id="KW-0812">Transmembrane</keyword>
<dbReference type="PANTHER" id="PTHR45784">
    <property type="entry name" value="C-TYPE LECTIN DOMAIN FAMILY 20 MEMBER A-RELATED"/>
    <property type="match status" value="1"/>
</dbReference>
<dbReference type="PANTHER" id="PTHR45784:SF5">
    <property type="entry name" value="C-TYPE LECTIN DOMAIN FAMILY 20 MEMBER A-RELATED"/>
    <property type="match status" value="1"/>
</dbReference>
<feature type="domain" description="C-type lectin" evidence="4">
    <location>
        <begin position="308"/>
        <end position="420"/>
    </location>
</feature>
<dbReference type="InterPro" id="IPR018378">
    <property type="entry name" value="C-type_lectin_CS"/>
</dbReference>
<dbReference type="EMBL" id="JAODUO010000168">
    <property type="protein sequence ID" value="KAK2187360.1"/>
    <property type="molecule type" value="Genomic_DNA"/>
</dbReference>
<dbReference type="CDD" id="cd00037">
    <property type="entry name" value="CLECT"/>
    <property type="match status" value="2"/>
</dbReference>
<reference evidence="6" key="1">
    <citation type="journal article" date="2023" name="Mol. Biol. Evol.">
        <title>Third-Generation Sequencing Reveals the Adaptive Role of the Epigenome in Three Deep-Sea Polychaetes.</title>
        <authorList>
            <person name="Perez M."/>
            <person name="Aroh O."/>
            <person name="Sun Y."/>
            <person name="Lan Y."/>
            <person name="Juniper S.K."/>
            <person name="Young C.R."/>
            <person name="Angers B."/>
            <person name="Qian P.Y."/>
        </authorList>
    </citation>
    <scope>NUCLEOTIDE SEQUENCE</scope>
    <source>
        <strain evidence="6">R07B-5</strain>
    </source>
</reference>
<evidence type="ECO:0000256" key="1">
    <source>
        <dbReference type="ARBA" id="ARBA00023157"/>
    </source>
</evidence>
<dbReference type="Pfam" id="PF00059">
    <property type="entry name" value="Lectin_C"/>
    <property type="match status" value="1"/>
</dbReference>
<feature type="region of interest" description="Disordered" evidence="2">
    <location>
        <begin position="1"/>
        <end position="27"/>
    </location>
</feature>
<name>A0AAD9P3A9_RIDPI</name>
<feature type="compositionally biased region" description="Polar residues" evidence="2">
    <location>
        <begin position="1"/>
        <end position="12"/>
    </location>
</feature>
<proteinExistence type="predicted"/>
<feature type="region of interest" description="Disordered" evidence="2">
    <location>
        <begin position="450"/>
        <end position="521"/>
    </location>
</feature>
<accession>A0AAD9P3A9</accession>
<dbReference type="PROSITE" id="PS50041">
    <property type="entry name" value="C_TYPE_LECTIN_2"/>
    <property type="match status" value="1"/>
</dbReference>
<comment type="caution">
    <text evidence="6">The sequence shown here is derived from an EMBL/GenBank/DDBJ whole genome shotgun (WGS) entry which is preliminary data.</text>
</comment>
<dbReference type="SMART" id="SM00321">
    <property type="entry name" value="WSC"/>
    <property type="match status" value="1"/>
</dbReference>
<feature type="transmembrane region" description="Helical" evidence="3">
    <location>
        <begin position="44"/>
        <end position="65"/>
    </location>
</feature>
<dbReference type="Pfam" id="PF01822">
    <property type="entry name" value="WSC"/>
    <property type="match status" value="1"/>
</dbReference>
<feature type="transmembrane region" description="Helical" evidence="3">
    <location>
        <begin position="542"/>
        <end position="568"/>
    </location>
</feature>
<evidence type="ECO:0000313" key="6">
    <source>
        <dbReference type="EMBL" id="KAK2187360.1"/>
    </source>
</evidence>
<organism evidence="6 7">
    <name type="scientific">Ridgeia piscesae</name>
    <name type="common">Tubeworm</name>
    <dbReference type="NCBI Taxonomy" id="27915"/>
    <lineage>
        <taxon>Eukaryota</taxon>
        <taxon>Metazoa</taxon>
        <taxon>Spiralia</taxon>
        <taxon>Lophotrochozoa</taxon>
        <taxon>Annelida</taxon>
        <taxon>Polychaeta</taxon>
        <taxon>Sedentaria</taxon>
        <taxon>Canalipalpata</taxon>
        <taxon>Sabellida</taxon>
        <taxon>Siboglinidae</taxon>
        <taxon>Ridgeia</taxon>
    </lineage>
</organism>
<dbReference type="PROSITE" id="PS51212">
    <property type="entry name" value="WSC"/>
    <property type="match status" value="1"/>
</dbReference>
<protein>
    <recommendedName>
        <fullName evidence="8">C-type lectin domain-containing protein</fullName>
    </recommendedName>
</protein>
<gene>
    <name evidence="6" type="ORF">NP493_168g02027</name>
</gene>
<dbReference type="InterPro" id="IPR002889">
    <property type="entry name" value="WSC_carb-bd"/>
</dbReference>
<evidence type="ECO:0000256" key="3">
    <source>
        <dbReference type="SAM" id="Phobius"/>
    </source>
</evidence>
<dbReference type="SMART" id="SM00034">
    <property type="entry name" value="CLECT"/>
    <property type="match status" value="2"/>
</dbReference>
<evidence type="ECO:0000259" key="5">
    <source>
        <dbReference type="PROSITE" id="PS51212"/>
    </source>
</evidence>
<sequence length="718" mass="77956">MTVRCSRSTHSPASAGGASDGRGGARHRAGRLPAVTRACRTVNAVHSCVIFVTTVVATVVYVSVVVMSRLSLAVSVCVVLAVVGVTEVSASAESCLCEIVRRHDSLQWLLCPCKVNWTEAAQSCVAQSGQLASVRDEDTQTALRTRLHAHGYGDTWAGGRSRRVDWHWTAELDTEVTVADLTPQRCVSQCRNRNFTYAAVMAGSRCFCSEKYGVLGADDNCVTRCVGNLSLTCGGDASYDVYRVHGVYSGAWGTRQPQSGREDKVCMTLACEYLAHETWMWKAEVCSGKKKFLCQRATAPCVGEDKRVGDKCVSAHGTYKSWFEARWECIQDGGDLLSIEAASVMKSVTSDIKCYETEYWIGGTSEKWEWSTGVEIRFNRWAYSRPKGAGSRCLSLSFSLSSQYKWADDNCSDTHQYVCDRDLSTTTTSTSTTTSTTTTTTTSTVWPTTTTTVTTTTTNRKSSAAPQNTVTSERRTSPVELTSRRTPGVQRGTTGGASTGGVIPTKDTPPNPDVQKTVPTTTQVSPSLGAWIDAQKVEYKVAAVLTTAFVLLVGVVLCSVFCQCCCCVRNSRKNRRPQPYATTGDFAYINEGYETNYRNPKNRKRNRETSDDTYIDNSWYGNGAVAGQNVNMQTVSTPTQTSLQKRPTVASQPEVLTKKVNNASNGHVVAAGGPSVALPADVVEANQGGDVVETNQGGFIGELDDYATFTELEREDIV</sequence>
<dbReference type="SUPFAM" id="SSF56436">
    <property type="entry name" value="C-type lectin-like"/>
    <property type="match status" value="2"/>
</dbReference>
<feature type="compositionally biased region" description="Polar residues" evidence="2">
    <location>
        <begin position="459"/>
        <end position="471"/>
    </location>
</feature>
<feature type="domain" description="WSC" evidence="5">
    <location>
        <begin position="153"/>
        <end position="245"/>
    </location>
</feature>
<dbReference type="InterPro" id="IPR001304">
    <property type="entry name" value="C-type_lectin-like"/>
</dbReference>
<dbReference type="PROSITE" id="PS00615">
    <property type="entry name" value="C_TYPE_LECTIN_1"/>
    <property type="match status" value="1"/>
</dbReference>
<keyword evidence="1" id="KW-1015">Disulfide bond</keyword>